<dbReference type="KEGG" id="nak:EH165_09880"/>
<sequence length="437" mass="46058">MDSLDLLDPAARLRLAPGLCVVQRSESILQIGSEAPRCALVRNAPRNAAKVLASLDGMSSIAELINRLGPCPDFDDAGWQVLLSDLVDAGYLLVAGKSERPSHRPDTATVAPEHEQLALLAGPSRASLAMRNRREAVIQILGAGRIAASVASLLANAGVGRIHLNPDRPLRPTDVCAAGVGHPPTPAHATRTKRTAVDLAAGSEVRTETGEATGADHVDRAGLLGPSTSRQAPLRDPRNPVRPDRVTSPRIEPVASARVSLAEVVHRVAPLVATHAPSGYVPATLVVIAGDGPPDPARVSDLMERGIPHLAIRAGSLRGVVGPLVLPRRTACLTCTDLHRTAMDPGWPLVSLALTHSHAVPTAVMTAAVAAASADQILHFLDGIATPETVGGTLEFQAQQWQPRRRSWDLHPDCRCQSPAVRPTVQPPKISQKKPLG</sequence>
<reference evidence="2 3" key="2">
    <citation type="submission" date="2018-12" db="EMBL/GenBank/DDBJ databases">
        <title>Nakamurella antarcticus sp. nov., isolated from Antarctica South Shetland Islands soil.</title>
        <authorList>
            <person name="Peng F."/>
        </authorList>
    </citation>
    <scope>NUCLEOTIDE SEQUENCE [LARGE SCALE GENOMIC DNA]</scope>
    <source>
        <strain evidence="2 3">S14-144</strain>
    </source>
</reference>
<keyword evidence="3" id="KW-1185">Reference proteome</keyword>
<feature type="compositionally biased region" description="Basic and acidic residues" evidence="1">
    <location>
        <begin position="205"/>
        <end position="220"/>
    </location>
</feature>
<gene>
    <name evidence="2" type="ORF">EH165_09880</name>
</gene>
<evidence type="ECO:0000256" key="1">
    <source>
        <dbReference type="SAM" id="MobiDB-lite"/>
    </source>
</evidence>
<protein>
    <recommendedName>
        <fullName evidence="4">ThiF family protein</fullName>
    </recommendedName>
</protein>
<evidence type="ECO:0000313" key="2">
    <source>
        <dbReference type="EMBL" id="AZI58400.1"/>
    </source>
</evidence>
<reference evidence="2 3" key="1">
    <citation type="submission" date="2018-11" db="EMBL/GenBank/DDBJ databases">
        <authorList>
            <person name="Da X."/>
        </authorList>
    </citation>
    <scope>NUCLEOTIDE SEQUENCE [LARGE SCALE GENOMIC DNA]</scope>
    <source>
        <strain evidence="2 3">S14-144</strain>
    </source>
</reference>
<evidence type="ECO:0008006" key="4">
    <source>
        <dbReference type="Google" id="ProtNLM"/>
    </source>
</evidence>
<feature type="compositionally biased region" description="Basic and acidic residues" evidence="1">
    <location>
        <begin position="233"/>
        <end position="247"/>
    </location>
</feature>
<dbReference type="Gene3D" id="3.40.50.720">
    <property type="entry name" value="NAD(P)-binding Rossmann-like Domain"/>
    <property type="match status" value="1"/>
</dbReference>
<evidence type="ECO:0000313" key="3">
    <source>
        <dbReference type="Proteomes" id="UP000268084"/>
    </source>
</evidence>
<dbReference type="RefSeq" id="WP_124799309.1">
    <property type="nucleotide sequence ID" value="NZ_CP034170.1"/>
</dbReference>
<dbReference type="AlphaFoldDB" id="A0A3G8ZMD1"/>
<organism evidence="2 3">
    <name type="scientific">Nakamurella antarctica</name>
    <dbReference type="NCBI Taxonomy" id="1902245"/>
    <lineage>
        <taxon>Bacteria</taxon>
        <taxon>Bacillati</taxon>
        <taxon>Actinomycetota</taxon>
        <taxon>Actinomycetes</taxon>
        <taxon>Nakamurellales</taxon>
        <taxon>Nakamurellaceae</taxon>
        <taxon>Nakamurella</taxon>
    </lineage>
</organism>
<dbReference type="Proteomes" id="UP000268084">
    <property type="component" value="Chromosome"/>
</dbReference>
<name>A0A3G8ZMD1_9ACTN</name>
<dbReference type="OrthoDB" id="4426339at2"/>
<proteinExistence type="predicted"/>
<feature type="region of interest" description="Disordered" evidence="1">
    <location>
        <begin position="203"/>
        <end position="247"/>
    </location>
</feature>
<accession>A0A3G8ZMD1</accession>
<dbReference type="EMBL" id="CP034170">
    <property type="protein sequence ID" value="AZI58400.1"/>
    <property type="molecule type" value="Genomic_DNA"/>
</dbReference>